<dbReference type="SUPFAM" id="SSF52540">
    <property type="entry name" value="P-loop containing nucleoside triphosphate hydrolases"/>
    <property type="match status" value="1"/>
</dbReference>
<name>A0A3P8KTM7_TSUPA</name>
<dbReference type="InterPro" id="IPR027417">
    <property type="entry name" value="P-loop_NTPase"/>
</dbReference>
<dbReference type="AlphaFoldDB" id="A0A3P8KTM7"/>
<sequence length="475" mass="50293">MATPRFITPRRSPYSYAPKVAFLADRAFGRPFMPWQHQASGLIEECDADGWLLNPLVVITVPRQSGKTELVKGTAVRRTMSRPKARIWYTAQTGIKAREQFTELIDDVELSPLRSGFKCLRGAGDTSINLPRMGGRFRAFPPTPDSLHSSQSDLVILDEAWFFDEDLAEGIMGAIGPTQATRGRKGGIPPGPQIIVVSTMGTAKSTWFHGLVDRGRAGEPGIALIDYGIGPDVDPLDDEAIAAAHPAIGHTQGMDVLTTGRAQLSPGEFTRAYGNRPTSAFDRLIPAEVAELATVTADLPAGQPAFGAAVSFERDEAAIVSCVIDAAGVPWVEVVLITDATDDLVGKLTSVTNRNGGHVVIDGNGPAASLAEAADRAGAIVTKVGTAELASATADMLDRLRKPLTESGTAPAVRLRAHPAFSEALDAATLRTVGDRQVLARRGSAAPITVLEAAVLAVRAALTKPKPPVAPKIWI</sequence>
<evidence type="ECO:0000313" key="2">
    <source>
        <dbReference type="Proteomes" id="UP000271626"/>
    </source>
</evidence>
<dbReference type="Gene3D" id="3.40.50.300">
    <property type="entry name" value="P-loop containing nucleotide triphosphate hydrolases"/>
    <property type="match status" value="1"/>
</dbReference>
<dbReference type="EMBL" id="LR131273">
    <property type="protein sequence ID" value="VDR40197.1"/>
    <property type="molecule type" value="Genomic_DNA"/>
</dbReference>
<dbReference type="Proteomes" id="UP000271626">
    <property type="component" value="Chromosome"/>
</dbReference>
<evidence type="ECO:0000313" key="1">
    <source>
        <dbReference type="EMBL" id="VDR40197.1"/>
    </source>
</evidence>
<accession>A0A3P8KTM7</accession>
<protein>
    <submittedName>
        <fullName evidence="1">Phage terminase-like protein, large subunit</fullName>
    </submittedName>
</protein>
<organism evidence="1 2">
    <name type="scientific">Tsukamurella paurometabola</name>
    <name type="common">Corynebacterium paurometabolum</name>
    <dbReference type="NCBI Taxonomy" id="2061"/>
    <lineage>
        <taxon>Bacteria</taxon>
        <taxon>Bacillati</taxon>
        <taxon>Actinomycetota</taxon>
        <taxon>Actinomycetes</taxon>
        <taxon>Mycobacteriales</taxon>
        <taxon>Tsukamurellaceae</taxon>
        <taxon>Tsukamurella</taxon>
    </lineage>
</organism>
<reference evidence="1 2" key="1">
    <citation type="submission" date="2018-12" db="EMBL/GenBank/DDBJ databases">
        <authorList>
            <consortium name="Pathogen Informatics"/>
        </authorList>
    </citation>
    <scope>NUCLEOTIDE SEQUENCE [LARGE SCALE GENOMIC DNA]</scope>
    <source>
        <strain evidence="1 2">NCTC10741</strain>
    </source>
</reference>
<gene>
    <name evidence="1" type="ORF">NCTC10741_03353</name>
</gene>
<proteinExistence type="predicted"/>